<dbReference type="InterPro" id="IPR031825">
    <property type="entry name" value="RXLR"/>
</dbReference>
<evidence type="ECO:0000256" key="3">
    <source>
        <dbReference type="ARBA" id="ARBA00022525"/>
    </source>
</evidence>
<keyword evidence="6 9" id="KW-0378">Hydrolase</keyword>
<comment type="caution">
    <text evidence="9">The sequence shown here is derived from an EMBL/GenBank/DDBJ whole genome shotgun (WGS) entry which is preliminary data.</text>
</comment>
<sequence>MRLNFVLTIVAIAFFATCRAIDDDRAKDTKVTAADFIATVQDIGTRFLRGGEAVDYENETFVEGLATKVEGEEEEEKALPKLKFRTKWYGPQRGTLIDDAVEGTYTREAARAAAAKDAVNKNRLKLSPSGLRREVLNGGVPRAVSRVGRDKQRYSKDGRKLMSCTVVSHPTKKGADVLLISSSGTKGKWVLPKGGWEKDETITASARREVLEEGGVKGTLMADLGKISFGSHKTGKEDKRYRYYGFYMKANKIVKKEDWSENSRTRKFG</sequence>
<dbReference type="InterPro" id="IPR000086">
    <property type="entry name" value="NUDIX_hydrolase_dom"/>
</dbReference>
<proteinExistence type="inferred from homology"/>
<evidence type="ECO:0000256" key="6">
    <source>
        <dbReference type="ARBA" id="ARBA00022801"/>
    </source>
</evidence>
<evidence type="ECO:0000313" key="9">
    <source>
        <dbReference type="EMBL" id="KAG7381199.1"/>
    </source>
</evidence>
<evidence type="ECO:0000313" key="10">
    <source>
        <dbReference type="Proteomes" id="UP000693981"/>
    </source>
</evidence>
<protein>
    <recommendedName>
        <fullName evidence="7">RxLR effector protein</fullName>
    </recommendedName>
</protein>
<comment type="similarity">
    <text evidence="2 7">Belongs to the RxLR effector family.</text>
</comment>
<comment type="domain">
    <text evidence="7">The RxLR-dEER motif acts to carry the protein into the host cell cytoplasm through binding to cell surface phosphatidylinositol-3-phosphate.</text>
</comment>
<dbReference type="PANTHER" id="PTHR12629">
    <property type="entry name" value="DIPHOSPHOINOSITOL POLYPHOSPHATE PHOSPHOHYDROLASE"/>
    <property type="match status" value="1"/>
</dbReference>
<keyword evidence="5 7" id="KW-0732">Signal</keyword>
<accession>A0A8T1VLZ1</accession>
<evidence type="ECO:0000256" key="5">
    <source>
        <dbReference type="ARBA" id="ARBA00022729"/>
    </source>
</evidence>
<evidence type="ECO:0000259" key="8">
    <source>
        <dbReference type="PROSITE" id="PS51462"/>
    </source>
</evidence>
<dbReference type="EMBL" id="JAGDFL010000809">
    <property type="protein sequence ID" value="KAG7381199.1"/>
    <property type="molecule type" value="Genomic_DNA"/>
</dbReference>
<evidence type="ECO:0000256" key="1">
    <source>
        <dbReference type="ARBA" id="ARBA00004613"/>
    </source>
</evidence>
<feature type="domain" description="Nudix hydrolase" evidence="8">
    <location>
        <begin position="158"/>
        <end position="269"/>
    </location>
</feature>
<name>A0A8T1VLZ1_9STRA</name>
<dbReference type="GO" id="GO:0005634">
    <property type="term" value="C:nucleus"/>
    <property type="evidence" value="ECO:0007669"/>
    <property type="project" value="TreeGrafter"/>
</dbReference>
<keyword evidence="4" id="KW-0479">Metal-binding</keyword>
<reference evidence="9" key="1">
    <citation type="submission" date="2021-02" db="EMBL/GenBank/DDBJ databases">
        <authorList>
            <person name="Palmer J.M."/>
        </authorList>
    </citation>
    <scope>NUCLEOTIDE SEQUENCE</scope>
    <source>
        <strain evidence="9">SCRP23</strain>
    </source>
</reference>
<dbReference type="Pfam" id="PF16810">
    <property type="entry name" value="RXLR"/>
    <property type="match status" value="1"/>
</dbReference>
<feature type="signal peptide" evidence="7">
    <location>
        <begin position="1"/>
        <end position="20"/>
    </location>
</feature>
<dbReference type="Proteomes" id="UP000693981">
    <property type="component" value="Unassembled WGS sequence"/>
</dbReference>
<dbReference type="OrthoDB" id="2011998at2759"/>
<dbReference type="GO" id="GO:0016787">
    <property type="term" value="F:hydrolase activity"/>
    <property type="evidence" value="ECO:0007669"/>
    <property type="project" value="UniProtKB-KW"/>
</dbReference>
<evidence type="ECO:0000256" key="7">
    <source>
        <dbReference type="RuleBase" id="RU367124"/>
    </source>
</evidence>
<keyword evidence="3 7" id="KW-0964">Secreted</keyword>
<evidence type="ECO:0000256" key="2">
    <source>
        <dbReference type="ARBA" id="ARBA00010400"/>
    </source>
</evidence>
<keyword evidence="10" id="KW-1185">Reference proteome</keyword>
<comment type="function">
    <text evidence="7">Effector that suppresses plant defense responses during pathogen infection.</text>
</comment>
<dbReference type="GO" id="GO:0046872">
    <property type="term" value="F:metal ion binding"/>
    <property type="evidence" value="ECO:0007669"/>
    <property type="project" value="UniProtKB-KW"/>
</dbReference>
<comment type="subcellular location">
    <subcellularLocation>
        <location evidence="1 7">Secreted</location>
    </subcellularLocation>
</comment>
<dbReference type="AlphaFoldDB" id="A0A8T1VLZ1"/>
<feature type="chain" id="PRO_5044986619" description="RxLR effector protein" evidence="7">
    <location>
        <begin position="21"/>
        <end position="269"/>
    </location>
</feature>
<organism evidence="9 10">
    <name type="scientific">Phytophthora boehmeriae</name>
    <dbReference type="NCBI Taxonomy" id="109152"/>
    <lineage>
        <taxon>Eukaryota</taxon>
        <taxon>Sar</taxon>
        <taxon>Stramenopiles</taxon>
        <taxon>Oomycota</taxon>
        <taxon>Peronosporomycetes</taxon>
        <taxon>Peronosporales</taxon>
        <taxon>Peronosporaceae</taxon>
        <taxon>Phytophthora</taxon>
    </lineage>
</organism>
<dbReference type="PANTHER" id="PTHR12629:SF0">
    <property type="entry name" value="DIPHOSPHOINOSITOL-POLYPHOSPHATE DIPHOSPHATASE"/>
    <property type="match status" value="1"/>
</dbReference>
<dbReference type="GO" id="GO:0005737">
    <property type="term" value="C:cytoplasm"/>
    <property type="evidence" value="ECO:0007669"/>
    <property type="project" value="TreeGrafter"/>
</dbReference>
<evidence type="ECO:0000256" key="4">
    <source>
        <dbReference type="ARBA" id="ARBA00022723"/>
    </source>
</evidence>
<dbReference type="PROSITE" id="PS51462">
    <property type="entry name" value="NUDIX"/>
    <property type="match status" value="1"/>
</dbReference>
<dbReference type="Pfam" id="PF00293">
    <property type="entry name" value="NUDIX"/>
    <property type="match status" value="1"/>
</dbReference>
<gene>
    <name evidence="9" type="primary">NUDT3_3</name>
    <name evidence="9" type="ORF">PHYBOEH_011120</name>
</gene>